<dbReference type="Proteomes" id="UP000325440">
    <property type="component" value="Unassembled WGS sequence"/>
</dbReference>
<dbReference type="AlphaFoldDB" id="A0A5E4N2X1"/>
<evidence type="ECO:0000313" key="1">
    <source>
        <dbReference type="EMBL" id="VVC38329.1"/>
    </source>
</evidence>
<sequence length="295" mass="33734">MQIHQIKFQFADDIAIAFQCRDLKDGSAILTKDLELMKTYFRNRRLKPNPSKTEVCAFHLNNRQANDKLEVEFDGISVKHNYMPKYLGIALDRSLTFNEHLGTLSKKIRSRVNLVQMLAGTGWGADAKTLRVAALSLVYSTADVMRVIRGTVKSTPLQWLPALANIKPPHIRRKDALVKTIKKSVDYKSSLLYQMMLQTPNQRLKSRSPPVEYARTLISLGFDSAEEWRKERASYTAPNMKLLCDPNNRVLGMNLPRCTWSTLNILRTDHGRCGYLLNKWRLQDNPVTAETGNKQ</sequence>
<gene>
    <name evidence="1" type="ORF">CINCED_3A020789</name>
</gene>
<reference evidence="1 2" key="1">
    <citation type="submission" date="2019-08" db="EMBL/GenBank/DDBJ databases">
        <authorList>
            <person name="Alioto T."/>
            <person name="Alioto T."/>
            <person name="Gomez Garrido J."/>
        </authorList>
    </citation>
    <scope>NUCLEOTIDE SEQUENCE [LARGE SCALE GENOMIC DNA]</scope>
</reference>
<dbReference type="OrthoDB" id="409048at2759"/>
<accession>A0A5E4N2X1</accession>
<dbReference type="InterPro" id="IPR052560">
    <property type="entry name" value="RdDP_mobile_element"/>
</dbReference>
<dbReference type="EMBL" id="CABPRJ010001468">
    <property type="protein sequence ID" value="VVC38329.1"/>
    <property type="molecule type" value="Genomic_DNA"/>
</dbReference>
<evidence type="ECO:0000313" key="2">
    <source>
        <dbReference type="Proteomes" id="UP000325440"/>
    </source>
</evidence>
<name>A0A5E4N2X1_9HEMI</name>
<dbReference type="PANTHER" id="PTHR36688">
    <property type="entry name" value="ENDO/EXONUCLEASE/PHOSPHATASE DOMAIN-CONTAINING PROTEIN"/>
    <property type="match status" value="1"/>
</dbReference>
<evidence type="ECO:0008006" key="3">
    <source>
        <dbReference type="Google" id="ProtNLM"/>
    </source>
</evidence>
<keyword evidence="2" id="KW-1185">Reference proteome</keyword>
<proteinExistence type="predicted"/>
<dbReference type="PANTHER" id="PTHR36688:SF1">
    <property type="entry name" value="ENDONUCLEASE_EXONUCLEASE_PHOSPHATASE DOMAIN-CONTAINING PROTEIN"/>
    <property type="match status" value="1"/>
</dbReference>
<protein>
    <recommendedName>
        <fullName evidence="3">Reverse transcriptase domain</fullName>
    </recommendedName>
</protein>
<organism evidence="1 2">
    <name type="scientific">Cinara cedri</name>
    <dbReference type="NCBI Taxonomy" id="506608"/>
    <lineage>
        <taxon>Eukaryota</taxon>
        <taxon>Metazoa</taxon>
        <taxon>Ecdysozoa</taxon>
        <taxon>Arthropoda</taxon>
        <taxon>Hexapoda</taxon>
        <taxon>Insecta</taxon>
        <taxon>Pterygota</taxon>
        <taxon>Neoptera</taxon>
        <taxon>Paraneoptera</taxon>
        <taxon>Hemiptera</taxon>
        <taxon>Sternorrhyncha</taxon>
        <taxon>Aphidomorpha</taxon>
        <taxon>Aphidoidea</taxon>
        <taxon>Aphididae</taxon>
        <taxon>Lachninae</taxon>
        <taxon>Cinara</taxon>
    </lineage>
</organism>